<proteinExistence type="predicted"/>
<dbReference type="EMBL" id="CM018049">
    <property type="protein sequence ID" value="KAA8519151.1"/>
    <property type="molecule type" value="Genomic_DNA"/>
</dbReference>
<gene>
    <name evidence="1" type="ORF">F0562_013375</name>
</gene>
<organism evidence="1 2">
    <name type="scientific">Nyssa sinensis</name>
    <dbReference type="NCBI Taxonomy" id="561372"/>
    <lineage>
        <taxon>Eukaryota</taxon>
        <taxon>Viridiplantae</taxon>
        <taxon>Streptophyta</taxon>
        <taxon>Embryophyta</taxon>
        <taxon>Tracheophyta</taxon>
        <taxon>Spermatophyta</taxon>
        <taxon>Magnoliopsida</taxon>
        <taxon>eudicotyledons</taxon>
        <taxon>Gunneridae</taxon>
        <taxon>Pentapetalae</taxon>
        <taxon>asterids</taxon>
        <taxon>Cornales</taxon>
        <taxon>Nyssaceae</taxon>
        <taxon>Nyssa</taxon>
    </lineage>
</organism>
<sequence>MGVMVRVSGGSSVVMVDAVGLWVMEDGGAVQVVMELSGGVVVVMVGQWRREIRRLLWGMMGLVSVMELRLGVGVEAAMLMEDGGATVVMEDTVVTVGSDGMRDDGVPGLKLCGRQLWRCGGAMKQVRAVRW</sequence>
<name>A0A5J4ZQ25_9ASTE</name>
<protein>
    <submittedName>
        <fullName evidence="1">Uncharacterized protein</fullName>
    </submittedName>
</protein>
<accession>A0A5J4ZQ25</accession>
<evidence type="ECO:0000313" key="2">
    <source>
        <dbReference type="Proteomes" id="UP000325577"/>
    </source>
</evidence>
<evidence type="ECO:0000313" key="1">
    <source>
        <dbReference type="EMBL" id="KAA8519151.1"/>
    </source>
</evidence>
<dbReference type="AlphaFoldDB" id="A0A5J4ZQ25"/>
<reference evidence="1 2" key="1">
    <citation type="submission" date="2019-09" db="EMBL/GenBank/DDBJ databases">
        <title>A chromosome-level genome assembly of the Chinese tupelo Nyssa sinensis.</title>
        <authorList>
            <person name="Yang X."/>
            <person name="Kang M."/>
            <person name="Yang Y."/>
            <person name="Xiong H."/>
            <person name="Wang M."/>
            <person name="Zhang Z."/>
            <person name="Wang Z."/>
            <person name="Wu H."/>
            <person name="Ma T."/>
            <person name="Liu J."/>
            <person name="Xi Z."/>
        </authorList>
    </citation>
    <scope>NUCLEOTIDE SEQUENCE [LARGE SCALE GENOMIC DNA]</scope>
    <source>
        <strain evidence="1">J267</strain>
        <tissue evidence="1">Leaf</tissue>
    </source>
</reference>
<dbReference type="Proteomes" id="UP000325577">
    <property type="component" value="Linkage Group LG6"/>
</dbReference>
<keyword evidence="2" id="KW-1185">Reference proteome</keyword>